<accession>A0A9N8HKJ8</accession>
<proteinExistence type="predicted"/>
<protein>
    <submittedName>
        <fullName evidence="1">Uncharacterized protein</fullName>
    </submittedName>
</protein>
<keyword evidence="2" id="KW-1185">Reference proteome</keyword>
<organism evidence="1 2">
    <name type="scientific">Seminavis robusta</name>
    <dbReference type="NCBI Taxonomy" id="568900"/>
    <lineage>
        <taxon>Eukaryota</taxon>
        <taxon>Sar</taxon>
        <taxon>Stramenopiles</taxon>
        <taxon>Ochrophyta</taxon>
        <taxon>Bacillariophyta</taxon>
        <taxon>Bacillariophyceae</taxon>
        <taxon>Bacillariophycidae</taxon>
        <taxon>Naviculales</taxon>
        <taxon>Naviculaceae</taxon>
        <taxon>Seminavis</taxon>
    </lineage>
</organism>
<reference evidence="1" key="1">
    <citation type="submission" date="2020-06" db="EMBL/GenBank/DDBJ databases">
        <authorList>
            <consortium name="Plant Systems Biology data submission"/>
        </authorList>
    </citation>
    <scope>NUCLEOTIDE SEQUENCE</scope>
    <source>
        <strain evidence="1">D6</strain>
    </source>
</reference>
<comment type="caution">
    <text evidence="1">The sequence shown here is derived from an EMBL/GenBank/DDBJ whole genome shotgun (WGS) entry which is preliminary data.</text>
</comment>
<name>A0A9N8HKJ8_9STRA</name>
<dbReference type="EMBL" id="CAICTM010000947">
    <property type="protein sequence ID" value="CAB9518618.1"/>
    <property type="molecule type" value="Genomic_DNA"/>
</dbReference>
<evidence type="ECO:0000313" key="2">
    <source>
        <dbReference type="Proteomes" id="UP001153069"/>
    </source>
</evidence>
<dbReference type="AlphaFoldDB" id="A0A9N8HKJ8"/>
<sequence>MQGTRVNGPVATQDNRPVAHPELWEPFKKYTLEELLEVHKRYYLKMRHNTLASFWNEWYGLEEFEDGFGGIDGRNKKHGSKWRKHLPATELSYRTRLHNGIVSIDNDNNKETKDVIEEWEPLFTVARNSIGNLVKALQQQNKLPKGKRCGKPKD</sequence>
<gene>
    <name evidence="1" type="ORF">SEMRO_949_G223660.1</name>
</gene>
<dbReference type="Proteomes" id="UP001153069">
    <property type="component" value="Unassembled WGS sequence"/>
</dbReference>
<evidence type="ECO:0000313" key="1">
    <source>
        <dbReference type="EMBL" id="CAB9518618.1"/>
    </source>
</evidence>